<dbReference type="NCBIfam" id="TIGR04126">
    <property type="entry name" value="PGF_CTERM"/>
    <property type="match status" value="1"/>
</dbReference>
<accession>A0ABT4IJI4</accession>
<dbReference type="InterPro" id="IPR000601">
    <property type="entry name" value="PKD_dom"/>
</dbReference>
<dbReference type="PROSITE" id="PS50093">
    <property type="entry name" value="PKD"/>
    <property type="match status" value="1"/>
</dbReference>
<keyword evidence="2" id="KW-0812">Transmembrane</keyword>
<evidence type="ECO:0000256" key="2">
    <source>
        <dbReference type="SAM" id="Phobius"/>
    </source>
</evidence>
<evidence type="ECO:0000259" key="3">
    <source>
        <dbReference type="PROSITE" id="PS50093"/>
    </source>
</evidence>
<gene>
    <name evidence="4" type="ORF">O0S10_08505</name>
</gene>
<name>A0ABT4IJI4_9EURY</name>
<evidence type="ECO:0000313" key="4">
    <source>
        <dbReference type="EMBL" id="MCZ0861258.1"/>
    </source>
</evidence>
<keyword evidence="1" id="KW-0732">Signal</keyword>
<evidence type="ECO:0000256" key="1">
    <source>
        <dbReference type="ARBA" id="ARBA00022729"/>
    </source>
</evidence>
<dbReference type="NCBIfam" id="NF041431">
    <property type="entry name" value="S_layer_MEMAR"/>
    <property type="match status" value="1"/>
</dbReference>
<keyword evidence="5" id="KW-1185">Reference proteome</keyword>
<keyword evidence="2" id="KW-0472">Membrane</keyword>
<comment type="caution">
    <text evidence="4">The sequence shown here is derived from an EMBL/GenBank/DDBJ whole genome shotgun (WGS) entry which is preliminary data.</text>
</comment>
<evidence type="ECO:0000313" key="5">
    <source>
        <dbReference type="Proteomes" id="UP001141422"/>
    </source>
</evidence>
<feature type="domain" description="PKD" evidence="3">
    <location>
        <begin position="100"/>
        <end position="181"/>
    </location>
</feature>
<proteinExistence type="predicted"/>
<dbReference type="InterPro" id="IPR026371">
    <property type="entry name" value="PGF_CTERM"/>
</dbReference>
<reference evidence="4" key="1">
    <citation type="submission" date="2022-12" db="EMBL/GenBank/DDBJ databases">
        <title>Isolation and characterisation of novel Methanocorpusculum spp. from native Australian herbivores indicates the genus is ancestrally host-associated.</title>
        <authorList>
            <person name="Volmer J.G."/>
            <person name="Soo R.M."/>
            <person name="Evans P.N."/>
            <person name="Hoedt E.C."/>
            <person name="Astorga Alsina A.L."/>
            <person name="Woodcroft B.J."/>
            <person name="Tyson G.W."/>
            <person name="Hugenholtz P."/>
            <person name="Morrison M."/>
        </authorList>
    </citation>
    <scope>NUCLEOTIDE SEQUENCE</scope>
    <source>
        <strain evidence="4">MG</strain>
    </source>
</reference>
<keyword evidence="2" id="KW-1133">Transmembrane helix</keyword>
<dbReference type="EMBL" id="JAPTGB010000019">
    <property type="protein sequence ID" value="MCZ0861258.1"/>
    <property type="molecule type" value="Genomic_DNA"/>
</dbReference>
<dbReference type="Pfam" id="PF18204">
    <property type="entry name" value="PGF-CTERM"/>
    <property type="match status" value="1"/>
</dbReference>
<protein>
    <submittedName>
        <fullName evidence="4">PGF-CTERM sorting domain-containing protein</fullName>
    </submittedName>
</protein>
<sequence length="1013" mass="107562">MKIMAILAVFLVAVLCMGAVSAQSVVNVEKDAANAPEIGEGTFILINSTAAIGNGVTFVLSGANDIVTDENSQITITKATKQGTYSNNAGYNFTVFMLPEKGFIIDTPESTAKGTVFNFNVSQFGYNGSIVTVTFGDNSAAVTKTVNPDKTTDYSDILTIDHTYEAAGTYKVSYTIKSAAGEVLESGYAVASVIAPTAEVNTVDHNATFVYQTVKVLDATGNTGNPVKKLYFYSSDSTPTLIATMESSTGIYDLLEAAVNGHYGAWYGSEISGSTLPTDYITIWYPEISLKAELTTGSKGVTSGDSVDGKTINKNTQVSFLIEAPNVGPANIATVKIVFTTPASGKTTAFGYDTLGDPVDFKNIGLSKVQTVAKGTGVTAGEDAVAGTWTAQAEFTSPKGFSDNAKKTNTISFTLQSTSLVLTAAKDSVVRSNPFTVSIQGDSKMVYFIYLDGADANDANPTLQSAQSGMITAAMSIATIGGQPIFDGTGLADTWGYFETDASGKRTVQYNTAADTEDKTYTIKVYETQLTKTQAEFAGVAEVKGMDYDSVKVKVEKGAVTISASGDGSYYIGDEIKLTGTNTDSDYIFLFLTGQNLNENGIVLKDLPTKTAAKFGAGQYVSVKTDDTWEYKWDTSRIALDTGAYTIYATSKITNGKSSSPEDVVIKNGDVIVNSYTAVKLSDSEYATVSINLKQPFLSAVPSGTIVAKGDKIYIRGTAEGDPSNLKLYIFGPNFFDPYTITVEDDGSYEKKIDISSTMSSNQYFVVVQHPMYNNEFDAYLVDTTNPGTTFTTDSTDQWAFKTRNTTTGGDAQSFIVWGSANKLQGSQAADALTKMIDSANIDDIYTKLTFTVAEPWIKITNPGDKATGSKFTISGTTNLAVDDQILVEVMSSSFSAVDKTSTSTTSGVSQTTKVVAGEGTDNTWSVEVDTTNWKLDEYTIKVQGIEVDVTTTTNFNLVEKLPDTPKPTETGAPATTTATATATTAPTQTPGFGAFVALAGLGAVALLVLRRN</sequence>
<dbReference type="Proteomes" id="UP001141422">
    <property type="component" value="Unassembled WGS sequence"/>
</dbReference>
<organism evidence="4 5">
    <name type="scientific">Methanocorpusculum petauri</name>
    <dbReference type="NCBI Taxonomy" id="3002863"/>
    <lineage>
        <taxon>Archaea</taxon>
        <taxon>Methanobacteriati</taxon>
        <taxon>Methanobacteriota</taxon>
        <taxon>Stenosarchaea group</taxon>
        <taxon>Methanomicrobia</taxon>
        <taxon>Methanomicrobiales</taxon>
        <taxon>Methanocorpusculaceae</taxon>
        <taxon>Methanocorpusculum</taxon>
    </lineage>
</organism>
<dbReference type="RefSeq" id="WP_268925469.1">
    <property type="nucleotide sequence ID" value="NZ_JAPTGB010000019.1"/>
</dbReference>
<feature type="transmembrane region" description="Helical" evidence="2">
    <location>
        <begin position="992"/>
        <end position="1010"/>
    </location>
</feature>